<dbReference type="InterPro" id="IPR058055">
    <property type="entry name" value="PA-PLA1"/>
</dbReference>
<dbReference type="OrthoDB" id="431378at2759"/>
<feature type="region of interest" description="Disordered" evidence="3">
    <location>
        <begin position="1"/>
        <end position="96"/>
    </location>
</feature>
<feature type="compositionally biased region" description="Low complexity" evidence="3">
    <location>
        <begin position="629"/>
        <end position="638"/>
    </location>
</feature>
<dbReference type="EnsemblMetazoa" id="XM_030999454">
    <property type="protein sequence ID" value="XP_030855314"/>
    <property type="gene ID" value="LOC578370"/>
</dbReference>
<dbReference type="PANTHER" id="PTHR23509">
    <property type="entry name" value="PA-PL1 PHOSPHOLIPASE FAMILY"/>
    <property type="match status" value="1"/>
</dbReference>
<dbReference type="InParanoid" id="A0A7M7PUN8"/>
<evidence type="ECO:0000259" key="4">
    <source>
        <dbReference type="PROSITE" id="PS51043"/>
    </source>
</evidence>
<keyword evidence="2" id="KW-0175">Coiled coil</keyword>
<dbReference type="GO" id="GO:0046872">
    <property type="term" value="F:metal ion binding"/>
    <property type="evidence" value="ECO:0007669"/>
    <property type="project" value="InterPro"/>
</dbReference>
<evidence type="ECO:0000313" key="5">
    <source>
        <dbReference type="EnsemblMetazoa" id="XP_030855314"/>
    </source>
</evidence>
<dbReference type="KEGG" id="spu:578370"/>
<dbReference type="GO" id="GO:0005737">
    <property type="term" value="C:cytoplasm"/>
    <property type="evidence" value="ECO:0000318"/>
    <property type="project" value="GO_Central"/>
</dbReference>
<dbReference type="OMA" id="DNKKSWW"/>
<dbReference type="Pfam" id="PF02862">
    <property type="entry name" value="DDHD"/>
    <property type="match status" value="1"/>
</dbReference>
<sequence>MQYPTPGDNFPDYTSSSDWEGRSSDAADTSNDSSFSFGMDLENSDVTFKITSDDPADPGEDGTCTKAPPKKPKPPRPPPPRKSKPDSSSSSSSKSEKVADLVVQKVRWLYREEKKWVPFIGYDSCQMEWKYRQAQLQVKEDEEGMDVDIGTVAVRGGLYEVDVAKRQCHAIYWSDDTVKVMRGTWFYSSGAEPIEEGMANDIEKEHLDLFTRDNPPEPPAQPTKGAQKAMHELYFKDCHVDWYSKDAVYFYSNSTSSRIARSIGNTLGFSKASTSGYKLMRGYPTPASLDDKPPPISHLVFVVHGVGYVTDKKAIIKNCSDLRKSASKAIAKHLPDLISPASTQRVEFLPVEWRSSLKLDNGMVSAITPYKLKGLRVVLNSTGMDVLYYSSPLYRSEIIQCVQAEVNNLYEMFRQRNEGFEPNGGKISIFSHSLGSVIMYDIITGWNPIHLYDHYLSHEQSLHPDLSTVSPDQHDLVAELHQARIRVSGLEKQLLATNQIAAAVNRPKLNFKVENYFCVGSPLAVFLALRGVRPQGNGSISHIIPKAVCSRLFNIYYPCDPVAYRLEPLILRHYSTICPLQIHRFEGKQVAYHTIKTTALPVALKTGEEMKGIQESDAEMLGAGEERTSPGSSTSTSPQHLPRGGAAGFTGMRAWFSKTAEKSPELEALEDMERAILRIENMAESNEKVEEDEMESVELEHRVDYELKESNLGSSYLSALTSHTSYWTAADVGLFVVSQLFPEYAFVE</sequence>
<comment type="similarity">
    <text evidence="1">Belongs to the PA-PLA1 family.</text>
</comment>
<dbReference type="FunCoup" id="A0A7M7PUN8">
    <property type="interactions" value="245"/>
</dbReference>
<feature type="compositionally biased region" description="Basic residues" evidence="3">
    <location>
        <begin position="68"/>
        <end position="82"/>
    </location>
</feature>
<dbReference type="Pfam" id="PF23463">
    <property type="entry name" value="WWE_2"/>
    <property type="match status" value="1"/>
</dbReference>
<dbReference type="GO" id="GO:0004620">
    <property type="term" value="F:phospholipase activity"/>
    <property type="evidence" value="ECO:0000318"/>
    <property type="project" value="GO_Central"/>
</dbReference>
<dbReference type="PROSITE" id="PS51043">
    <property type="entry name" value="DDHD"/>
    <property type="match status" value="1"/>
</dbReference>
<dbReference type="InterPro" id="IPR004177">
    <property type="entry name" value="DDHD_dom"/>
</dbReference>
<dbReference type="CTD" id="80821"/>
<dbReference type="PANTHER" id="PTHR23509:SF48">
    <property type="entry name" value="INTRACELLULAR PHOSPHOLIPASE A1"/>
    <property type="match status" value="1"/>
</dbReference>
<evidence type="ECO:0000256" key="2">
    <source>
        <dbReference type="SAM" id="Coils"/>
    </source>
</evidence>
<dbReference type="InterPro" id="IPR057826">
    <property type="entry name" value="WWE_C20G8.02"/>
</dbReference>
<dbReference type="RefSeq" id="XP_030855314.1">
    <property type="nucleotide sequence ID" value="XM_030999454.1"/>
</dbReference>
<feature type="region of interest" description="Disordered" evidence="3">
    <location>
        <begin position="622"/>
        <end position="643"/>
    </location>
</feature>
<keyword evidence="6" id="KW-1185">Reference proteome</keyword>
<dbReference type="Proteomes" id="UP000007110">
    <property type="component" value="Unassembled WGS sequence"/>
</dbReference>
<reference evidence="6" key="1">
    <citation type="submission" date="2015-02" db="EMBL/GenBank/DDBJ databases">
        <title>Genome sequencing for Strongylocentrotus purpuratus.</title>
        <authorList>
            <person name="Murali S."/>
            <person name="Liu Y."/>
            <person name="Vee V."/>
            <person name="English A."/>
            <person name="Wang M."/>
            <person name="Skinner E."/>
            <person name="Han Y."/>
            <person name="Muzny D.M."/>
            <person name="Worley K.C."/>
            <person name="Gibbs R.A."/>
        </authorList>
    </citation>
    <scope>NUCLEOTIDE SEQUENCE</scope>
</reference>
<reference evidence="5" key="2">
    <citation type="submission" date="2021-01" db="UniProtKB">
        <authorList>
            <consortium name="EnsemblMetazoa"/>
        </authorList>
    </citation>
    <scope>IDENTIFICATION</scope>
</reference>
<evidence type="ECO:0000256" key="1">
    <source>
        <dbReference type="ARBA" id="ARBA00038464"/>
    </source>
</evidence>
<accession>A0A7M7PUN8</accession>
<proteinExistence type="inferred from homology"/>
<dbReference type="GeneID" id="578370"/>
<dbReference type="AlphaFoldDB" id="A0A7M7PUN8"/>
<name>A0A7M7PUN8_STRPU</name>
<protein>
    <recommendedName>
        <fullName evidence="4">DDHD domain-containing protein</fullName>
    </recommendedName>
</protein>
<evidence type="ECO:0000313" key="6">
    <source>
        <dbReference type="Proteomes" id="UP000007110"/>
    </source>
</evidence>
<feature type="coiled-coil region" evidence="2">
    <location>
        <begin position="669"/>
        <end position="702"/>
    </location>
</feature>
<feature type="domain" description="DDHD" evidence="4">
    <location>
        <begin position="509"/>
        <end position="742"/>
    </location>
</feature>
<evidence type="ECO:0000256" key="3">
    <source>
        <dbReference type="SAM" id="MobiDB-lite"/>
    </source>
</evidence>
<organism evidence="5 6">
    <name type="scientific">Strongylocentrotus purpuratus</name>
    <name type="common">Purple sea urchin</name>
    <dbReference type="NCBI Taxonomy" id="7668"/>
    <lineage>
        <taxon>Eukaryota</taxon>
        <taxon>Metazoa</taxon>
        <taxon>Echinodermata</taxon>
        <taxon>Eleutherozoa</taxon>
        <taxon>Echinozoa</taxon>
        <taxon>Echinoidea</taxon>
        <taxon>Euechinoidea</taxon>
        <taxon>Echinacea</taxon>
        <taxon>Camarodonta</taxon>
        <taxon>Echinidea</taxon>
        <taxon>Strongylocentrotidae</taxon>
        <taxon>Strongylocentrotus</taxon>
    </lineage>
</organism>
<dbReference type="SMART" id="SM01127">
    <property type="entry name" value="DDHD"/>
    <property type="match status" value="1"/>
</dbReference>
<feature type="compositionally biased region" description="Low complexity" evidence="3">
    <location>
        <begin position="26"/>
        <end position="37"/>
    </location>
</feature>